<dbReference type="AlphaFoldDB" id="A0A327M0N6"/>
<dbReference type="RefSeq" id="WP_111472289.1">
    <property type="nucleotide sequence ID" value="NZ_QLIX01000029.1"/>
</dbReference>
<evidence type="ECO:0000256" key="2">
    <source>
        <dbReference type="SAM" id="SignalP"/>
    </source>
</evidence>
<evidence type="ECO:0000256" key="1">
    <source>
        <dbReference type="SAM" id="MobiDB-lite"/>
    </source>
</evidence>
<proteinExistence type="predicted"/>
<keyword evidence="4" id="KW-1185">Reference proteome</keyword>
<keyword evidence="2" id="KW-0732">Signal</keyword>
<feature type="chain" id="PRO_5016275327" evidence="2">
    <location>
        <begin position="17"/>
        <end position="88"/>
    </location>
</feature>
<evidence type="ECO:0000313" key="4">
    <source>
        <dbReference type="Proteomes" id="UP000249065"/>
    </source>
</evidence>
<comment type="caution">
    <text evidence="3">The sequence shown here is derived from an EMBL/GenBank/DDBJ whole genome shotgun (WGS) entry which is preliminary data.</text>
</comment>
<feature type="compositionally biased region" description="Low complexity" evidence="1">
    <location>
        <begin position="21"/>
        <end position="32"/>
    </location>
</feature>
<sequence length="88" mass="8895">MAALALLLLLPGLAGAQDAPRAGAAARPNAGPVGPGMGPLQTEPGDIWAEVRGWTRQMDKTEAPAKPRCVAGTAGCGRKPTKARNNPG</sequence>
<protein>
    <submittedName>
        <fullName evidence="3">Uncharacterized protein</fullName>
    </submittedName>
</protein>
<feature type="region of interest" description="Disordered" evidence="1">
    <location>
        <begin position="60"/>
        <end position="88"/>
    </location>
</feature>
<gene>
    <name evidence="3" type="ORF">DOO78_23290</name>
</gene>
<accession>A0A327M0N6</accession>
<evidence type="ECO:0000313" key="3">
    <source>
        <dbReference type="EMBL" id="RAI55977.1"/>
    </source>
</evidence>
<dbReference type="EMBL" id="QLIX01000029">
    <property type="protein sequence ID" value="RAI55977.1"/>
    <property type="molecule type" value="Genomic_DNA"/>
</dbReference>
<feature type="region of interest" description="Disordered" evidence="1">
    <location>
        <begin position="21"/>
        <end position="42"/>
    </location>
</feature>
<reference evidence="4" key="1">
    <citation type="submission" date="2018-06" db="EMBL/GenBank/DDBJ databases">
        <authorList>
            <person name="Khan S.A."/>
        </authorList>
    </citation>
    <scope>NUCLEOTIDE SEQUENCE [LARGE SCALE GENOMIC DNA]</scope>
    <source>
        <strain evidence="4">DB-1506</strain>
    </source>
</reference>
<organism evidence="3 4">
    <name type="scientific">Roseicella frigidaeris</name>
    <dbReference type="NCBI Taxonomy" id="2230885"/>
    <lineage>
        <taxon>Bacteria</taxon>
        <taxon>Pseudomonadati</taxon>
        <taxon>Pseudomonadota</taxon>
        <taxon>Alphaproteobacteria</taxon>
        <taxon>Acetobacterales</taxon>
        <taxon>Roseomonadaceae</taxon>
        <taxon>Roseicella</taxon>
    </lineage>
</organism>
<dbReference type="OrthoDB" id="7285257at2"/>
<dbReference type="Proteomes" id="UP000249065">
    <property type="component" value="Unassembled WGS sequence"/>
</dbReference>
<name>A0A327M0N6_9PROT</name>
<feature type="signal peptide" evidence="2">
    <location>
        <begin position="1"/>
        <end position="16"/>
    </location>
</feature>